<dbReference type="STRING" id="1032488.HMPREF9371_1733"/>
<organism evidence="1 2">
    <name type="scientific">Neisseria shayeganii 871</name>
    <dbReference type="NCBI Taxonomy" id="1032488"/>
    <lineage>
        <taxon>Bacteria</taxon>
        <taxon>Pseudomonadati</taxon>
        <taxon>Pseudomonadota</taxon>
        <taxon>Betaproteobacteria</taxon>
        <taxon>Neisseriales</taxon>
        <taxon>Neisseriaceae</taxon>
        <taxon>Neisseria</taxon>
    </lineage>
</organism>
<dbReference type="Proteomes" id="UP000003019">
    <property type="component" value="Unassembled WGS sequence"/>
</dbReference>
<dbReference type="HOGENOM" id="CLU_130894_0_0_4"/>
<keyword evidence="2" id="KW-1185">Reference proteome</keyword>
<dbReference type="SUPFAM" id="SSF54001">
    <property type="entry name" value="Cysteine proteinases"/>
    <property type="match status" value="1"/>
</dbReference>
<evidence type="ECO:0000313" key="2">
    <source>
        <dbReference type="Proteomes" id="UP000003019"/>
    </source>
</evidence>
<evidence type="ECO:0008006" key="3">
    <source>
        <dbReference type="Google" id="ProtNLM"/>
    </source>
</evidence>
<dbReference type="PATRIC" id="fig|1032488.3.peg.1639"/>
<protein>
    <recommendedName>
        <fullName evidence="3">Enoyl-CoA hydratase</fullName>
    </recommendedName>
</protein>
<dbReference type="InterPro" id="IPR038765">
    <property type="entry name" value="Papain-like_cys_pep_sf"/>
</dbReference>
<dbReference type="RefSeq" id="WP_009119422.1">
    <property type="nucleotide sequence ID" value="NZ_JH164926.1"/>
</dbReference>
<dbReference type="OrthoDB" id="95478at2"/>
<dbReference type="Gene3D" id="3.90.1720.10">
    <property type="entry name" value="endopeptidase domain like (from Nostoc punctiforme)"/>
    <property type="match status" value="1"/>
</dbReference>
<name>G4CJE3_9NEIS</name>
<dbReference type="AlphaFoldDB" id="G4CJE3"/>
<dbReference type="EMBL" id="AGAY01000061">
    <property type="protein sequence ID" value="EGY51994.1"/>
    <property type="molecule type" value="Genomic_DNA"/>
</dbReference>
<accession>G4CJE3</accession>
<comment type="caution">
    <text evidence="1">The sequence shown here is derived from an EMBL/GenBank/DDBJ whole genome shotgun (WGS) entry which is preliminary data.</text>
</comment>
<gene>
    <name evidence="1" type="ORF">HMPREF9371_1733</name>
</gene>
<evidence type="ECO:0000313" key="1">
    <source>
        <dbReference type="EMBL" id="EGY51994.1"/>
    </source>
</evidence>
<proteinExistence type="predicted"/>
<reference evidence="1 2" key="1">
    <citation type="submission" date="2011-05" db="EMBL/GenBank/DDBJ databases">
        <authorList>
            <person name="Muzny D."/>
            <person name="Qin X."/>
            <person name="Deng J."/>
            <person name="Jiang H."/>
            <person name="Liu Y."/>
            <person name="Qu J."/>
            <person name="Song X.-Z."/>
            <person name="Zhang L."/>
            <person name="Thornton R."/>
            <person name="Coyle M."/>
            <person name="Francisco L."/>
            <person name="Jackson L."/>
            <person name="Javaid M."/>
            <person name="Korchina V."/>
            <person name="Kovar C."/>
            <person name="Mata R."/>
            <person name="Mathew T."/>
            <person name="Ngo R."/>
            <person name="Nguyen L."/>
            <person name="Nguyen N."/>
            <person name="Okwuonu G."/>
            <person name="Ongeri F."/>
            <person name="Pham C."/>
            <person name="Simmons D."/>
            <person name="Wilczek-Boney K."/>
            <person name="Hale W."/>
            <person name="Jakkamsetti A."/>
            <person name="Pham P."/>
            <person name="Ruth R."/>
            <person name="San Lucas F."/>
            <person name="Warren J."/>
            <person name="Zhang J."/>
            <person name="Zhao Z."/>
            <person name="Zhou C."/>
            <person name="Zhu D."/>
            <person name="Lee S."/>
            <person name="Bess C."/>
            <person name="Blankenburg K."/>
            <person name="Forbes L."/>
            <person name="Fu Q."/>
            <person name="Gubbala S."/>
            <person name="Hirani K."/>
            <person name="Jayaseelan J.C."/>
            <person name="Lara F."/>
            <person name="Munidasa M."/>
            <person name="Palculict T."/>
            <person name="Patil S."/>
            <person name="Pu L.-L."/>
            <person name="Saada N."/>
            <person name="Tang L."/>
            <person name="Weissenberger G."/>
            <person name="Zhu Y."/>
            <person name="Hemphill L."/>
            <person name="Shang Y."/>
            <person name="Youmans B."/>
            <person name="Ayvaz T."/>
            <person name="Ross M."/>
            <person name="Santibanez J."/>
            <person name="Aqrawi P."/>
            <person name="Gross S."/>
            <person name="Joshi V."/>
            <person name="Fowler G."/>
            <person name="Nazareth L."/>
            <person name="Reid J."/>
            <person name="Worley K."/>
            <person name="Petrosino J."/>
            <person name="Highlander S."/>
            <person name="Gibbs R."/>
        </authorList>
    </citation>
    <scope>NUCLEOTIDE SEQUENCE [LARGE SCALE GENOMIC DNA]</scope>
    <source>
        <strain evidence="1 2">871</strain>
    </source>
</reference>
<sequence>MIYLALYKGRKIIRRPYDLLARTSDWLTRVMTRGPYSHCELVTHLGGGQYGCYSASVRDGGVRHKTMPLPADKWDLIPIRESLALDLQTHYAATHGQAYDWPGALGFVLRTRHRPERWFCSEWAGHVLGLPESWRFSPNDLAAIVQRGRQA</sequence>